<gene>
    <name evidence="2" type="ORF">COV89_03280</name>
</gene>
<evidence type="ECO:0000313" key="3">
    <source>
        <dbReference type="Proteomes" id="UP000231371"/>
    </source>
</evidence>
<protein>
    <recommendedName>
        <fullName evidence="1">Predicted 3'-5' exonuclease PolB-like domain-containing protein</fullName>
    </recommendedName>
</protein>
<dbReference type="AlphaFoldDB" id="A0A2H0KFA2"/>
<dbReference type="EMBL" id="PCVI01000052">
    <property type="protein sequence ID" value="PIQ69905.1"/>
    <property type="molecule type" value="Genomic_DNA"/>
</dbReference>
<dbReference type="InterPro" id="IPR019288">
    <property type="entry name" value="3'-5'_exonuclease_PolB-like"/>
</dbReference>
<sequence>LPASKNLHKVLEEIHRKKIEDGKKCPPTFEEFIEQTGLDGAFGRIACIGYALNEEPAKTFSGDEKEMLKNFWELAREVDLFIGFNNMDFDLRFIYQRSIILGVKPTKELGFARYRNSPIYDVMYEWSKWSTQSKISLDTLAKALGIPSSKGGEVEGKNVFKAYEEGKIDLICKYCEADVEVTRKIYHKMTFF</sequence>
<evidence type="ECO:0000313" key="2">
    <source>
        <dbReference type="EMBL" id="PIQ69905.1"/>
    </source>
</evidence>
<dbReference type="Pfam" id="PF10108">
    <property type="entry name" value="DNA_pol_B_exo2"/>
    <property type="match status" value="1"/>
</dbReference>
<dbReference type="SUPFAM" id="SSF53098">
    <property type="entry name" value="Ribonuclease H-like"/>
    <property type="match status" value="1"/>
</dbReference>
<dbReference type="Proteomes" id="UP000231371">
    <property type="component" value="Unassembled WGS sequence"/>
</dbReference>
<dbReference type="InterPro" id="IPR012337">
    <property type="entry name" value="RNaseH-like_sf"/>
</dbReference>
<evidence type="ECO:0000259" key="1">
    <source>
        <dbReference type="Pfam" id="PF10108"/>
    </source>
</evidence>
<comment type="caution">
    <text evidence="2">The sequence shown here is derived from an EMBL/GenBank/DDBJ whole genome shotgun (WGS) entry which is preliminary data.</text>
</comment>
<accession>A0A2H0KFA2</accession>
<feature type="non-terminal residue" evidence="2">
    <location>
        <position position="1"/>
    </location>
</feature>
<dbReference type="GO" id="GO:0003676">
    <property type="term" value="F:nucleic acid binding"/>
    <property type="evidence" value="ECO:0007669"/>
    <property type="project" value="InterPro"/>
</dbReference>
<reference evidence="2 3" key="1">
    <citation type="submission" date="2017-09" db="EMBL/GenBank/DDBJ databases">
        <title>Depth-based differentiation of microbial function through sediment-hosted aquifers and enrichment of novel symbionts in the deep terrestrial subsurface.</title>
        <authorList>
            <person name="Probst A.J."/>
            <person name="Ladd B."/>
            <person name="Jarett J.K."/>
            <person name="Geller-Mcgrath D.E."/>
            <person name="Sieber C.M."/>
            <person name="Emerson J.B."/>
            <person name="Anantharaman K."/>
            <person name="Thomas B.C."/>
            <person name="Malmstrom R."/>
            <person name="Stieglmeier M."/>
            <person name="Klingl A."/>
            <person name="Woyke T."/>
            <person name="Ryan C.M."/>
            <person name="Banfield J.F."/>
        </authorList>
    </citation>
    <scope>NUCLEOTIDE SEQUENCE [LARGE SCALE GENOMIC DNA]</scope>
    <source>
        <strain evidence="2">CG11_big_fil_rev_8_21_14_0_20_40_12</strain>
    </source>
</reference>
<name>A0A2H0KFA2_9BACT</name>
<feature type="domain" description="Predicted 3'-5' exonuclease PolB-like" evidence="1">
    <location>
        <begin position="61"/>
        <end position="190"/>
    </location>
</feature>
<dbReference type="InterPro" id="IPR036397">
    <property type="entry name" value="RNaseH_sf"/>
</dbReference>
<dbReference type="Gene3D" id="3.30.420.10">
    <property type="entry name" value="Ribonuclease H-like superfamily/Ribonuclease H"/>
    <property type="match status" value="1"/>
</dbReference>
<proteinExistence type="predicted"/>
<organism evidence="2 3">
    <name type="scientific">Candidatus Shapirobacteria bacterium CG11_big_fil_rev_8_21_14_0_20_40_12</name>
    <dbReference type="NCBI Taxonomy" id="1974889"/>
    <lineage>
        <taxon>Bacteria</taxon>
        <taxon>Candidatus Shapironibacteriota</taxon>
    </lineage>
</organism>